<evidence type="ECO:0000313" key="12">
    <source>
        <dbReference type="Proteomes" id="UP000095038"/>
    </source>
</evidence>
<dbReference type="SUPFAM" id="SSF103657">
    <property type="entry name" value="BAR/IMD domain-like"/>
    <property type="match status" value="1"/>
</dbReference>
<proteinExistence type="inferred from homology"/>
<evidence type="ECO:0000259" key="10">
    <source>
        <dbReference type="PROSITE" id="PS51741"/>
    </source>
</evidence>
<dbReference type="CDD" id="cd11912">
    <property type="entry name" value="SH3_Bzz1_1"/>
    <property type="match status" value="1"/>
</dbReference>
<evidence type="ECO:0000313" key="11">
    <source>
        <dbReference type="EMBL" id="ODV58161.1"/>
    </source>
</evidence>
<comment type="function">
    <text evidence="3">Plays a role in endocytosis and trafficking to the vacuole. Functions with type I myosins to restore polarity of the actin cytoskeleton after NaCl stress.</text>
</comment>
<dbReference type="STRING" id="1344418.A0A1D2V919"/>
<keyword evidence="1 6" id="KW-0728">SH3 domain</keyword>
<dbReference type="Pfam" id="PF00611">
    <property type="entry name" value="FCH"/>
    <property type="match status" value="1"/>
</dbReference>
<feature type="domain" description="SH3" evidence="9">
    <location>
        <begin position="561"/>
        <end position="616"/>
    </location>
</feature>
<feature type="region of interest" description="Disordered" evidence="8">
    <location>
        <begin position="433"/>
        <end position="465"/>
    </location>
</feature>
<dbReference type="Pfam" id="PF14604">
    <property type="entry name" value="SH3_9"/>
    <property type="match status" value="1"/>
</dbReference>
<dbReference type="FunFam" id="1.20.1270.60:FF:000060">
    <property type="entry name" value="Actin polymerization protein Bzz1"/>
    <property type="match status" value="1"/>
</dbReference>
<feature type="domain" description="F-BAR" evidence="10">
    <location>
        <begin position="4"/>
        <end position="271"/>
    </location>
</feature>
<feature type="non-terminal residue" evidence="11">
    <location>
        <position position="1"/>
    </location>
</feature>
<evidence type="ECO:0000259" key="9">
    <source>
        <dbReference type="PROSITE" id="PS50002"/>
    </source>
</evidence>
<keyword evidence="12" id="KW-1185">Reference proteome</keyword>
<dbReference type="GO" id="GO:0005886">
    <property type="term" value="C:plasma membrane"/>
    <property type="evidence" value="ECO:0007669"/>
    <property type="project" value="EnsemblFungi"/>
</dbReference>
<dbReference type="GO" id="GO:0005543">
    <property type="term" value="F:phospholipid binding"/>
    <property type="evidence" value="ECO:0007669"/>
    <property type="project" value="EnsemblFungi"/>
</dbReference>
<dbReference type="PRINTS" id="PR00452">
    <property type="entry name" value="SH3DOMAIN"/>
</dbReference>
<dbReference type="InterPro" id="IPR027267">
    <property type="entry name" value="AH/BAR_dom_sf"/>
</dbReference>
<dbReference type="Gene3D" id="1.20.1270.60">
    <property type="entry name" value="Arfaptin homology (AH) domain/BAR domain"/>
    <property type="match status" value="1"/>
</dbReference>
<dbReference type="InterPro" id="IPR031160">
    <property type="entry name" value="F_BAR_dom"/>
</dbReference>
<dbReference type="GO" id="GO:0006897">
    <property type="term" value="P:endocytosis"/>
    <property type="evidence" value="ECO:0007669"/>
    <property type="project" value="EnsemblFungi"/>
</dbReference>
<dbReference type="SMART" id="SM00326">
    <property type="entry name" value="SH3"/>
    <property type="match status" value="2"/>
</dbReference>
<dbReference type="GO" id="GO:0045010">
    <property type="term" value="P:actin nucleation"/>
    <property type="evidence" value="ECO:0007669"/>
    <property type="project" value="EnsemblFungi"/>
</dbReference>
<evidence type="ECO:0000256" key="1">
    <source>
        <dbReference type="ARBA" id="ARBA00022443"/>
    </source>
</evidence>
<dbReference type="PANTHER" id="PTHR15735:SF21">
    <property type="entry name" value="PROTEIN NERVOUS WRECK"/>
    <property type="match status" value="1"/>
</dbReference>
<dbReference type="GO" id="GO:0030479">
    <property type="term" value="C:actin cortical patch"/>
    <property type="evidence" value="ECO:0007669"/>
    <property type="project" value="EnsemblFungi"/>
</dbReference>
<dbReference type="InterPro" id="IPR035459">
    <property type="entry name" value="Bzz1_SH3_1"/>
</dbReference>
<name>A0A1D2V919_9ASCO</name>
<dbReference type="FunCoup" id="A0A1D2V919">
    <property type="interactions" value="347"/>
</dbReference>
<dbReference type="InterPro" id="IPR036028">
    <property type="entry name" value="SH3-like_dom_sf"/>
</dbReference>
<organism evidence="11 12">
    <name type="scientific">Ascoidea rubescens DSM 1968</name>
    <dbReference type="NCBI Taxonomy" id="1344418"/>
    <lineage>
        <taxon>Eukaryota</taxon>
        <taxon>Fungi</taxon>
        <taxon>Dikarya</taxon>
        <taxon>Ascomycota</taxon>
        <taxon>Saccharomycotina</taxon>
        <taxon>Saccharomycetes</taxon>
        <taxon>Ascoideaceae</taxon>
        <taxon>Ascoidea</taxon>
    </lineage>
</organism>
<accession>A0A1D2V919</accession>
<dbReference type="AlphaFoldDB" id="A0A1D2V919"/>
<protein>
    <recommendedName>
        <fullName evidence="5">Protein BZZ1</fullName>
    </recommendedName>
</protein>
<dbReference type="Gene3D" id="2.30.30.40">
    <property type="entry name" value="SH3 Domains"/>
    <property type="match status" value="2"/>
</dbReference>
<dbReference type="OrthoDB" id="8783038at2759"/>
<evidence type="ECO:0000256" key="5">
    <source>
        <dbReference type="ARBA" id="ARBA00074946"/>
    </source>
</evidence>
<feature type="domain" description="SH3" evidence="9">
    <location>
        <begin position="482"/>
        <end position="543"/>
    </location>
</feature>
<feature type="compositionally biased region" description="Polar residues" evidence="8">
    <location>
        <begin position="433"/>
        <end position="459"/>
    </location>
</feature>
<dbReference type="Proteomes" id="UP000095038">
    <property type="component" value="Unassembled WGS sequence"/>
</dbReference>
<evidence type="ECO:0000256" key="2">
    <source>
        <dbReference type="ARBA" id="ARBA00023054"/>
    </source>
</evidence>
<evidence type="ECO:0000256" key="8">
    <source>
        <dbReference type="SAM" id="MobiDB-lite"/>
    </source>
</evidence>
<dbReference type="InterPro" id="IPR001060">
    <property type="entry name" value="FCH_dom"/>
</dbReference>
<reference evidence="12" key="1">
    <citation type="submission" date="2016-05" db="EMBL/GenBank/DDBJ databases">
        <title>Comparative genomics of biotechnologically important yeasts.</title>
        <authorList>
            <consortium name="DOE Joint Genome Institute"/>
            <person name="Riley R."/>
            <person name="Haridas S."/>
            <person name="Wolfe K.H."/>
            <person name="Lopes M.R."/>
            <person name="Hittinger C.T."/>
            <person name="Goker M."/>
            <person name="Salamov A."/>
            <person name="Wisecaver J."/>
            <person name="Long T.M."/>
            <person name="Aerts A.L."/>
            <person name="Barry K."/>
            <person name="Choi C."/>
            <person name="Clum A."/>
            <person name="Coughlan A.Y."/>
            <person name="Deshpande S."/>
            <person name="Douglass A.P."/>
            <person name="Hanson S.J."/>
            <person name="Klenk H.-P."/>
            <person name="Labutti K."/>
            <person name="Lapidus A."/>
            <person name="Lindquist E."/>
            <person name="Lipzen A."/>
            <person name="Meier-Kolthoff J.P."/>
            <person name="Ohm R.A."/>
            <person name="Otillar R.P."/>
            <person name="Pangilinan J."/>
            <person name="Peng Y."/>
            <person name="Rokas A."/>
            <person name="Rosa C.A."/>
            <person name="Scheuner C."/>
            <person name="Sibirny A.A."/>
            <person name="Slot J.C."/>
            <person name="Stielow J.B."/>
            <person name="Sun H."/>
            <person name="Kurtzman C.P."/>
            <person name="Blackwell M."/>
            <person name="Grigoriev I.V."/>
            <person name="Jeffries T.W."/>
        </authorList>
    </citation>
    <scope>NUCLEOTIDE SEQUENCE [LARGE SCALE GENOMIC DNA]</scope>
    <source>
        <strain evidence="12">DSM 1968</strain>
    </source>
</reference>
<dbReference type="SUPFAM" id="SSF50044">
    <property type="entry name" value="SH3-domain"/>
    <property type="match status" value="2"/>
</dbReference>
<keyword evidence="2 7" id="KW-0175">Coiled coil</keyword>
<evidence type="ECO:0000256" key="4">
    <source>
        <dbReference type="ARBA" id="ARBA00061387"/>
    </source>
</evidence>
<dbReference type="PROSITE" id="PS50002">
    <property type="entry name" value="SH3"/>
    <property type="match status" value="2"/>
</dbReference>
<evidence type="ECO:0000256" key="3">
    <source>
        <dbReference type="ARBA" id="ARBA00054085"/>
    </source>
</evidence>
<feature type="non-terminal residue" evidence="11">
    <location>
        <position position="616"/>
    </location>
</feature>
<dbReference type="RefSeq" id="XP_020044468.1">
    <property type="nucleotide sequence ID" value="XM_020189804.1"/>
</dbReference>
<dbReference type="GO" id="GO:0030833">
    <property type="term" value="P:regulation of actin filament polymerization"/>
    <property type="evidence" value="ECO:0007669"/>
    <property type="project" value="TreeGrafter"/>
</dbReference>
<dbReference type="InParanoid" id="A0A1D2V919"/>
<dbReference type="SMART" id="SM00055">
    <property type="entry name" value="FCH"/>
    <property type="match status" value="1"/>
</dbReference>
<gene>
    <name evidence="11" type="ORF">ASCRUDRAFT_23734</name>
</gene>
<dbReference type="GeneID" id="30963440"/>
<comment type="similarity">
    <text evidence="4">Belongs to the BZZ1 family.</text>
</comment>
<sequence>LEELKFGNELRNYFDPIQEWILTNINWLSEIESFYQRRSEIEKEYSMRLKNLSDEYFRKKSNISTNLSVGNNPVITPGSLENQTLNTWTNYLNLIELMSIEKSKFASSYNKEILNNINYLKKNLNLINNKIIKFNSNLSKKLQVSYNNLKKKKVNYYADCQAMENLRNKLQRTNNNEKVMKNFEKCKIKMNISKNEYIISINVCNRLKDKYYYQDLPEILDSLQDLNEFKTKILNNIWGLSSEFEMNSLGFLIEQLKGNRENIEKNLINLDSIMFIKHNVNKNWNEKLDFYFEPSPIWHDDENLAINEEELIVLKKDLKISSNNYNKLMEDLNFEKTNLNKLLLYKNDIIKSTKIDHFNQNYTTSYNNYLENLEKFINLDNEKLKNEVEIQIIQNSVSPDTDLSYNEPIETKKKSKFRIFTKDKDISKNNEAANETLSPSTSHINSLTKSTTNLTINSKENGKPKRVSTLFHGFRKGGRKSSATANAKTLYPYVKDGDDEVSVAVGEPLQVLVADDGSGWTHVRKPDQQTGLVPSSYIRVEQRSGPARKQGPKVAPRKTGKQRQYCHVFYDYSAGGDDELSVRKGDRVAIIERDDGSGWTMGEIRGRKGLVPTSYV</sequence>
<evidence type="ECO:0000256" key="6">
    <source>
        <dbReference type="PROSITE-ProRule" id="PRU00192"/>
    </source>
</evidence>
<evidence type="ECO:0000256" key="7">
    <source>
        <dbReference type="PROSITE-ProRule" id="PRU01077"/>
    </source>
</evidence>
<dbReference type="GO" id="GO:0009651">
    <property type="term" value="P:response to salt stress"/>
    <property type="evidence" value="ECO:0007669"/>
    <property type="project" value="EnsemblFungi"/>
</dbReference>
<dbReference type="GO" id="GO:0008047">
    <property type="term" value="F:enzyme activator activity"/>
    <property type="evidence" value="ECO:0007669"/>
    <property type="project" value="EnsemblFungi"/>
</dbReference>
<dbReference type="EMBL" id="KV454494">
    <property type="protein sequence ID" value="ODV58161.1"/>
    <property type="molecule type" value="Genomic_DNA"/>
</dbReference>
<dbReference type="InterPro" id="IPR001452">
    <property type="entry name" value="SH3_domain"/>
</dbReference>
<dbReference type="PANTHER" id="PTHR15735">
    <property type="entry name" value="FCH AND DOUBLE SH3 DOMAINS PROTEIN"/>
    <property type="match status" value="1"/>
</dbReference>
<dbReference type="Pfam" id="PF00018">
    <property type="entry name" value="SH3_1"/>
    <property type="match status" value="1"/>
</dbReference>
<dbReference type="PROSITE" id="PS51741">
    <property type="entry name" value="F_BAR"/>
    <property type="match status" value="1"/>
</dbReference>